<dbReference type="EMBL" id="CP071793">
    <property type="protein sequence ID" value="QTD54176.1"/>
    <property type="molecule type" value="Genomic_DNA"/>
</dbReference>
<evidence type="ECO:0000256" key="1">
    <source>
        <dbReference type="SAM" id="MobiDB-lite"/>
    </source>
</evidence>
<proteinExistence type="predicted"/>
<keyword evidence="3" id="KW-1185">Reference proteome</keyword>
<accession>A0A8A4TW39</accession>
<protein>
    <submittedName>
        <fullName evidence="2">Uncharacterized protein</fullName>
    </submittedName>
</protein>
<organism evidence="2 3">
    <name type="scientific">Sulfidibacter corallicola</name>
    <dbReference type="NCBI Taxonomy" id="2818388"/>
    <lineage>
        <taxon>Bacteria</taxon>
        <taxon>Pseudomonadati</taxon>
        <taxon>Acidobacteriota</taxon>
        <taxon>Holophagae</taxon>
        <taxon>Acanthopleuribacterales</taxon>
        <taxon>Acanthopleuribacteraceae</taxon>
        <taxon>Sulfidibacter</taxon>
    </lineage>
</organism>
<evidence type="ECO:0000313" key="2">
    <source>
        <dbReference type="EMBL" id="QTD54176.1"/>
    </source>
</evidence>
<gene>
    <name evidence="2" type="ORF">J3U87_17155</name>
</gene>
<dbReference type="AlphaFoldDB" id="A0A8A4TW39"/>
<name>A0A8A4TW39_SULCO</name>
<feature type="region of interest" description="Disordered" evidence="1">
    <location>
        <begin position="1"/>
        <end position="25"/>
    </location>
</feature>
<sequence>MPHVSPQIEPTTSSPACELRRVSESWQHPTDAAGSLQPLWPHWMFEEDDYDHYVRLDLRVLSGQYLTLEEASKACAHEAPEPDRYMPAFEAPTHVQAYENETGGTPISPVFRTDEELVDYLAEHGTLNGQPASPDEWRAVLDLT</sequence>
<dbReference type="RefSeq" id="WP_237384274.1">
    <property type="nucleotide sequence ID" value="NZ_CP071793.1"/>
</dbReference>
<dbReference type="KEGG" id="scor:J3U87_17155"/>
<reference evidence="2" key="1">
    <citation type="submission" date="2021-03" db="EMBL/GenBank/DDBJ databases">
        <title>Acanthopleuribacteraceae sp. M133.</title>
        <authorList>
            <person name="Wang G."/>
        </authorList>
    </citation>
    <scope>NUCLEOTIDE SEQUENCE</scope>
    <source>
        <strain evidence="2">M133</strain>
    </source>
</reference>
<evidence type="ECO:0000313" key="3">
    <source>
        <dbReference type="Proteomes" id="UP000663929"/>
    </source>
</evidence>
<dbReference type="Proteomes" id="UP000663929">
    <property type="component" value="Chromosome"/>
</dbReference>